<evidence type="ECO:0000256" key="1">
    <source>
        <dbReference type="ARBA" id="ARBA00010914"/>
    </source>
</evidence>
<evidence type="ECO:0000256" key="6">
    <source>
        <dbReference type="ARBA" id="ARBA00023075"/>
    </source>
</evidence>
<gene>
    <name evidence="9" type="ORF">FM038_019255</name>
</gene>
<evidence type="ECO:0000259" key="8">
    <source>
        <dbReference type="PROSITE" id="PS51085"/>
    </source>
</evidence>
<name>A0ABX6V9D0_9GAMM</name>
<keyword evidence="2" id="KW-0001">2Fe-2S</keyword>
<comment type="cofactor">
    <cofactor evidence="7">
        <name>[2Fe-2S] cluster</name>
        <dbReference type="ChEBI" id="CHEBI:190135"/>
    </cofactor>
</comment>
<keyword evidence="4" id="KW-0408">Iron</keyword>
<dbReference type="InterPro" id="IPR001041">
    <property type="entry name" value="2Fe-2S_ferredoxin-type"/>
</dbReference>
<evidence type="ECO:0000256" key="7">
    <source>
        <dbReference type="ARBA" id="ARBA00034078"/>
    </source>
</evidence>
<dbReference type="InterPro" id="IPR012675">
    <property type="entry name" value="Beta-grasp_dom_sf"/>
</dbReference>
<keyword evidence="5" id="KW-0411">Iron-sulfur</keyword>
<feature type="domain" description="2Fe-2S ferredoxin-type" evidence="8">
    <location>
        <begin position="6"/>
        <end position="109"/>
    </location>
</feature>
<dbReference type="CDD" id="cd00207">
    <property type="entry name" value="fer2"/>
    <property type="match status" value="1"/>
</dbReference>
<dbReference type="Gene3D" id="3.10.20.30">
    <property type="match status" value="1"/>
</dbReference>
<dbReference type="InterPro" id="IPR001055">
    <property type="entry name" value="Adrenodoxin-like"/>
</dbReference>
<evidence type="ECO:0000313" key="10">
    <source>
        <dbReference type="Proteomes" id="UP000316416"/>
    </source>
</evidence>
<evidence type="ECO:0000256" key="5">
    <source>
        <dbReference type="ARBA" id="ARBA00023014"/>
    </source>
</evidence>
<sequence length="109" mass="11763">MSPTSISITFIEPDGSEKQVEAEVGLSLMVAAQDNQIMGIDALCNGCCSCGTCHIEFEADAFQLASQQYSGESQVLSNLTNISPFSRLACQVIVTDAIENSRLKIRPFK</sequence>
<evidence type="ECO:0000256" key="3">
    <source>
        <dbReference type="ARBA" id="ARBA00022723"/>
    </source>
</evidence>
<dbReference type="PANTHER" id="PTHR23426:SF65">
    <property type="entry name" value="FERREDOXIN-2, MITOCHONDRIAL"/>
    <property type="match status" value="1"/>
</dbReference>
<keyword evidence="6" id="KW-0830">Ubiquinone</keyword>
<accession>A0ABX6V9D0</accession>
<evidence type="ECO:0000256" key="2">
    <source>
        <dbReference type="ARBA" id="ARBA00022714"/>
    </source>
</evidence>
<dbReference type="EMBL" id="CP045503">
    <property type="protein sequence ID" value="QPG59281.1"/>
    <property type="molecule type" value="Genomic_DNA"/>
</dbReference>
<keyword evidence="3" id="KW-0479">Metal-binding</keyword>
<proteinExistence type="inferred from homology"/>
<protein>
    <submittedName>
        <fullName evidence="9">2Fe-2S iron-sulfur cluster binding domain-containing protein</fullName>
    </submittedName>
</protein>
<evidence type="ECO:0000256" key="4">
    <source>
        <dbReference type="ARBA" id="ARBA00023004"/>
    </source>
</evidence>
<dbReference type="PANTHER" id="PTHR23426">
    <property type="entry name" value="FERREDOXIN/ADRENODOXIN"/>
    <property type="match status" value="1"/>
</dbReference>
<organism evidence="9 10">
    <name type="scientific">Shewanella eurypsychrophilus</name>
    <dbReference type="NCBI Taxonomy" id="2593656"/>
    <lineage>
        <taxon>Bacteria</taxon>
        <taxon>Pseudomonadati</taxon>
        <taxon>Pseudomonadota</taxon>
        <taxon>Gammaproteobacteria</taxon>
        <taxon>Alteromonadales</taxon>
        <taxon>Shewanellaceae</taxon>
        <taxon>Shewanella</taxon>
    </lineage>
</organism>
<reference evidence="9" key="1">
    <citation type="submission" date="2021-07" db="EMBL/GenBank/DDBJ databases">
        <title>Shewanella sp. YLB-07 whole genome sequence.</title>
        <authorList>
            <person name="Yu L."/>
        </authorList>
    </citation>
    <scope>NUCLEOTIDE SEQUENCE</scope>
    <source>
        <strain evidence="9">YLB-08</strain>
    </source>
</reference>
<dbReference type="Pfam" id="PF00111">
    <property type="entry name" value="Fer2"/>
    <property type="match status" value="1"/>
</dbReference>
<evidence type="ECO:0000313" key="9">
    <source>
        <dbReference type="EMBL" id="QPG59281.1"/>
    </source>
</evidence>
<dbReference type="PROSITE" id="PS51085">
    <property type="entry name" value="2FE2S_FER_2"/>
    <property type="match status" value="1"/>
</dbReference>
<comment type="similarity">
    <text evidence="1">Belongs to the adrenodoxin/putidaredoxin family.</text>
</comment>
<dbReference type="RefSeq" id="WP_142871628.1">
    <property type="nucleotide sequence ID" value="NZ_CP045503.2"/>
</dbReference>
<dbReference type="InterPro" id="IPR036010">
    <property type="entry name" value="2Fe-2S_ferredoxin-like_sf"/>
</dbReference>
<dbReference type="Proteomes" id="UP000316416">
    <property type="component" value="Chromosome"/>
</dbReference>
<keyword evidence="10" id="KW-1185">Reference proteome</keyword>
<dbReference type="SUPFAM" id="SSF54292">
    <property type="entry name" value="2Fe-2S ferredoxin-like"/>
    <property type="match status" value="1"/>
</dbReference>